<keyword evidence="1" id="KW-0472">Membrane</keyword>
<gene>
    <name evidence="2" type="ORF">R3P38DRAFT_3039552</name>
</gene>
<feature type="transmembrane region" description="Helical" evidence="1">
    <location>
        <begin position="53"/>
        <end position="71"/>
    </location>
</feature>
<organism evidence="2 3">
    <name type="scientific">Favolaschia claudopus</name>
    <dbReference type="NCBI Taxonomy" id="2862362"/>
    <lineage>
        <taxon>Eukaryota</taxon>
        <taxon>Fungi</taxon>
        <taxon>Dikarya</taxon>
        <taxon>Basidiomycota</taxon>
        <taxon>Agaricomycotina</taxon>
        <taxon>Agaricomycetes</taxon>
        <taxon>Agaricomycetidae</taxon>
        <taxon>Agaricales</taxon>
        <taxon>Marasmiineae</taxon>
        <taxon>Mycenaceae</taxon>
        <taxon>Favolaschia</taxon>
    </lineage>
</organism>
<dbReference type="AlphaFoldDB" id="A0AAW0AA96"/>
<reference evidence="2 3" key="1">
    <citation type="journal article" date="2024" name="J Genomics">
        <title>Draft genome sequencing and assembly of Favolaschia claudopus CIRM-BRFM 2984 isolated from oak limbs.</title>
        <authorList>
            <person name="Navarro D."/>
            <person name="Drula E."/>
            <person name="Chaduli D."/>
            <person name="Cazenave R."/>
            <person name="Ahrendt S."/>
            <person name="Wang J."/>
            <person name="Lipzen A."/>
            <person name="Daum C."/>
            <person name="Barry K."/>
            <person name="Grigoriev I.V."/>
            <person name="Favel A."/>
            <person name="Rosso M.N."/>
            <person name="Martin F."/>
        </authorList>
    </citation>
    <scope>NUCLEOTIDE SEQUENCE [LARGE SCALE GENOMIC DNA]</scope>
    <source>
        <strain evidence="2 3">CIRM-BRFM 2984</strain>
    </source>
</reference>
<comment type="caution">
    <text evidence="2">The sequence shown here is derived from an EMBL/GenBank/DDBJ whole genome shotgun (WGS) entry which is preliminary data.</text>
</comment>
<feature type="transmembrane region" description="Helical" evidence="1">
    <location>
        <begin position="224"/>
        <end position="251"/>
    </location>
</feature>
<feature type="transmembrane region" description="Helical" evidence="1">
    <location>
        <begin position="102"/>
        <end position="123"/>
    </location>
</feature>
<accession>A0AAW0AA96</accession>
<keyword evidence="1" id="KW-0812">Transmembrane</keyword>
<dbReference type="Proteomes" id="UP001362999">
    <property type="component" value="Unassembled WGS sequence"/>
</dbReference>
<evidence type="ECO:0000256" key="1">
    <source>
        <dbReference type="SAM" id="Phobius"/>
    </source>
</evidence>
<keyword evidence="1" id="KW-1133">Transmembrane helix</keyword>
<evidence type="ECO:0000313" key="2">
    <source>
        <dbReference type="EMBL" id="KAK7005779.1"/>
    </source>
</evidence>
<proteinExistence type="predicted"/>
<feature type="transmembrane region" description="Helical" evidence="1">
    <location>
        <begin position="135"/>
        <end position="159"/>
    </location>
</feature>
<feature type="transmembrane region" description="Helical" evidence="1">
    <location>
        <begin position="12"/>
        <end position="41"/>
    </location>
</feature>
<keyword evidence="3" id="KW-1185">Reference proteome</keyword>
<sequence length="343" mass="37833">MAPPASVPLGRIILYLTVGLVVQTLFFGAYTIIILLSTRMLMRRGLKTRANRILFALTLFMYLLSTSYWVYRIADLVSRINFLIAVGDMNSLLSAPNPTTRLFTLFNALTLLNYLLCDGFVIWRALICSPSHRKFLYFAIFLLTLMSLAVVSLIGLRIGSTFVPNFEKKMPSFTPVIDALQLSALGLSVVSNFISTGVVWASAWQHRKAISGGFNKTTKGDQILRILLESGIFYTVSAVFGLGSILIRLPYNTLGDLFTPVSIQIAGAYTPIVLLLISTKKSLSDPTFLGTVPDALKMPSIEERSPATTLHAVQFGVPALGPLDFEKDNRPSHRYQLSEATLV</sequence>
<evidence type="ECO:0008006" key="4">
    <source>
        <dbReference type="Google" id="ProtNLM"/>
    </source>
</evidence>
<evidence type="ECO:0000313" key="3">
    <source>
        <dbReference type="Proteomes" id="UP001362999"/>
    </source>
</evidence>
<protein>
    <recommendedName>
        <fullName evidence="4">Gustatory receptor</fullName>
    </recommendedName>
</protein>
<feature type="transmembrane region" description="Helical" evidence="1">
    <location>
        <begin position="179"/>
        <end position="203"/>
    </location>
</feature>
<feature type="transmembrane region" description="Helical" evidence="1">
    <location>
        <begin position="257"/>
        <end position="277"/>
    </location>
</feature>
<name>A0AAW0AA96_9AGAR</name>
<dbReference type="EMBL" id="JAWWNJ010000077">
    <property type="protein sequence ID" value="KAK7005779.1"/>
    <property type="molecule type" value="Genomic_DNA"/>
</dbReference>